<dbReference type="EMBL" id="BSOH01000011">
    <property type="protein sequence ID" value="GLR17396.1"/>
    <property type="molecule type" value="Genomic_DNA"/>
</dbReference>
<feature type="domain" description="Cupin type-2" evidence="1">
    <location>
        <begin position="66"/>
        <end position="132"/>
    </location>
</feature>
<dbReference type="InterPro" id="IPR014710">
    <property type="entry name" value="RmlC-like_jellyroll"/>
</dbReference>
<reference evidence="2" key="1">
    <citation type="journal article" date="2014" name="Int. J. Syst. Evol. Microbiol.">
        <title>Complete genome sequence of Corynebacterium casei LMG S-19264T (=DSM 44701T), isolated from a smear-ripened cheese.</title>
        <authorList>
            <consortium name="US DOE Joint Genome Institute (JGI-PGF)"/>
            <person name="Walter F."/>
            <person name="Albersmeier A."/>
            <person name="Kalinowski J."/>
            <person name="Ruckert C."/>
        </authorList>
    </citation>
    <scope>NUCLEOTIDE SEQUENCE</scope>
    <source>
        <strain evidence="2">NBRC 108769</strain>
    </source>
</reference>
<reference evidence="2" key="2">
    <citation type="submission" date="2023-01" db="EMBL/GenBank/DDBJ databases">
        <title>Draft genome sequence of Portibacter lacus strain NBRC 108769.</title>
        <authorList>
            <person name="Sun Q."/>
            <person name="Mori K."/>
        </authorList>
    </citation>
    <scope>NUCLEOTIDE SEQUENCE</scope>
    <source>
        <strain evidence="2">NBRC 108769</strain>
    </source>
</reference>
<dbReference type="Proteomes" id="UP001156666">
    <property type="component" value="Unassembled WGS sequence"/>
</dbReference>
<proteinExistence type="predicted"/>
<sequence length="138" mass="15577">MIIYILSLILSVFSIEKDTIQFRDIADSNFQYTLVDSLPDPLAAKWQGGEVCELLKENERFRTLKCTFPPGGGHDKHFHAPHFGYALSGSTFRIEDANGVREVELKTGSHFTSDGVDWHRVINIGDSTSVYLIFEPKN</sequence>
<dbReference type="RefSeq" id="WP_235294105.1">
    <property type="nucleotide sequence ID" value="NZ_BSOH01000011.1"/>
</dbReference>
<dbReference type="AlphaFoldDB" id="A0AA37WD10"/>
<evidence type="ECO:0000313" key="2">
    <source>
        <dbReference type="EMBL" id="GLR17396.1"/>
    </source>
</evidence>
<keyword evidence="3" id="KW-1185">Reference proteome</keyword>
<protein>
    <recommendedName>
        <fullName evidence="1">Cupin type-2 domain-containing protein</fullName>
    </recommendedName>
</protein>
<name>A0AA37WD10_9BACT</name>
<gene>
    <name evidence="2" type="ORF">GCM10007940_20110</name>
</gene>
<evidence type="ECO:0000259" key="1">
    <source>
        <dbReference type="Pfam" id="PF07883"/>
    </source>
</evidence>
<dbReference type="Pfam" id="PF07883">
    <property type="entry name" value="Cupin_2"/>
    <property type="match status" value="1"/>
</dbReference>
<dbReference type="InterPro" id="IPR013096">
    <property type="entry name" value="Cupin_2"/>
</dbReference>
<evidence type="ECO:0000313" key="3">
    <source>
        <dbReference type="Proteomes" id="UP001156666"/>
    </source>
</evidence>
<dbReference type="SUPFAM" id="SSF51182">
    <property type="entry name" value="RmlC-like cupins"/>
    <property type="match status" value="1"/>
</dbReference>
<organism evidence="2 3">
    <name type="scientific">Portibacter lacus</name>
    <dbReference type="NCBI Taxonomy" id="1099794"/>
    <lineage>
        <taxon>Bacteria</taxon>
        <taxon>Pseudomonadati</taxon>
        <taxon>Bacteroidota</taxon>
        <taxon>Saprospiria</taxon>
        <taxon>Saprospirales</taxon>
        <taxon>Haliscomenobacteraceae</taxon>
        <taxon>Portibacter</taxon>
    </lineage>
</organism>
<dbReference type="Gene3D" id="2.60.120.10">
    <property type="entry name" value="Jelly Rolls"/>
    <property type="match status" value="1"/>
</dbReference>
<accession>A0AA37WD10</accession>
<dbReference type="InterPro" id="IPR011051">
    <property type="entry name" value="RmlC_Cupin_sf"/>
</dbReference>
<comment type="caution">
    <text evidence="2">The sequence shown here is derived from an EMBL/GenBank/DDBJ whole genome shotgun (WGS) entry which is preliminary data.</text>
</comment>